<dbReference type="InterPro" id="IPR022644">
    <property type="entry name" value="De-COase2_N"/>
</dbReference>
<keyword evidence="4" id="KW-0456">Lyase</keyword>
<protein>
    <submittedName>
        <fullName evidence="6">Unannotated protein</fullName>
    </submittedName>
</protein>
<dbReference type="Gene3D" id="3.20.20.10">
    <property type="entry name" value="Alanine racemase"/>
    <property type="match status" value="1"/>
</dbReference>
<accession>A0A6J6RZN2</accession>
<dbReference type="NCBIfam" id="TIGR01048">
    <property type="entry name" value="lysA"/>
    <property type="match status" value="1"/>
</dbReference>
<comment type="cofactor">
    <cofactor evidence="1">
        <name>pyridoxal 5'-phosphate</name>
        <dbReference type="ChEBI" id="CHEBI:597326"/>
    </cofactor>
</comment>
<dbReference type="PANTHER" id="PTHR43727:SF2">
    <property type="entry name" value="GROUP IV DECARBOXYLASE"/>
    <property type="match status" value="1"/>
</dbReference>
<dbReference type="FunFam" id="3.20.20.10:FF:000003">
    <property type="entry name" value="Diaminopimelate decarboxylase"/>
    <property type="match status" value="1"/>
</dbReference>
<keyword evidence="3" id="KW-0663">Pyridoxal phosphate</keyword>
<dbReference type="PRINTS" id="PR01181">
    <property type="entry name" value="DAPDCRBXLASE"/>
</dbReference>
<dbReference type="CDD" id="cd06828">
    <property type="entry name" value="PLPDE_III_DapDC"/>
    <property type="match status" value="1"/>
</dbReference>
<evidence type="ECO:0000256" key="1">
    <source>
        <dbReference type="ARBA" id="ARBA00001933"/>
    </source>
</evidence>
<dbReference type="PROSITE" id="PS00878">
    <property type="entry name" value="ODR_DC_2_1"/>
    <property type="match status" value="1"/>
</dbReference>
<dbReference type="InterPro" id="IPR029066">
    <property type="entry name" value="PLP-binding_barrel"/>
</dbReference>
<dbReference type="PRINTS" id="PR01179">
    <property type="entry name" value="ODADCRBXLASE"/>
</dbReference>
<dbReference type="InterPro" id="IPR022653">
    <property type="entry name" value="De-COase2_pyr-phos_BS"/>
</dbReference>
<dbReference type="InterPro" id="IPR000183">
    <property type="entry name" value="Orn/DAP/Arg_de-COase"/>
</dbReference>
<feature type="domain" description="Orn/DAP/Arg decarboxylase 2 N-terminal" evidence="5">
    <location>
        <begin position="58"/>
        <end position="300"/>
    </location>
</feature>
<dbReference type="HAMAP" id="MF_02120">
    <property type="entry name" value="LysA"/>
    <property type="match status" value="1"/>
</dbReference>
<sequence>MTEPRPTESDHRNSALPLELLSDTALVAPNGALSIGGVDLAELANRFGTPLFVYDEEHLRQRCREAISVFGPSGAIYATKAFLCKAMARLAYEEGMRLDVATSGEMYVALQAGVPAEALELHGNNKSMAELEQALHAGVGRIVVDSFDELTRIESLVAAGCATPKVLLRINPGIEVHTHEHVQTGNLDSKFGFPLSTGQADEAVERATASAAMDLVGLHLHIGSQVFSVENFLQGLSTVAPFVVDNGLPELVVGGGLGVAYVQGDQAPSITEWGTAILQSCREQGITAQISVEPGRAITAAAALTLYTVGTIKFIPGVRTYVSVDGGMSDNPRPVLYGSGYETFLPRAANSRREMPIRLVGKHCESGDLLVREGLVPADLAVGDVIATPVTGAYGHSMGSNYNKVLRPAVVFVNDGQARLVVRRETLEDLLLTDMG</sequence>
<organism evidence="6">
    <name type="scientific">freshwater metagenome</name>
    <dbReference type="NCBI Taxonomy" id="449393"/>
    <lineage>
        <taxon>unclassified sequences</taxon>
        <taxon>metagenomes</taxon>
        <taxon>ecological metagenomes</taxon>
    </lineage>
</organism>
<dbReference type="InterPro" id="IPR002986">
    <property type="entry name" value="DAP_deCOOHase_LysA"/>
</dbReference>
<dbReference type="Gene3D" id="2.40.37.10">
    <property type="entry name" value="Lyase, Ornithine Decarboxylase, Chain A, domain 1"/>
    <property type="match status" value="1"/>
</dbReference>
<dbReference type="GO" id="GO:0009089">
    <property type="term" value="P:lysine biosynthetic process via diaminopimelate"/>
    <property type="evidence" value="ECO:0007669"/>
    <property type="project" value="InterPro"/>
</dbReference>
<evidence type="ECO:0000256" key="3">
    <source>
        <dbReference type="ARBA" id="ARBA00022898"/>
    </source>
</evidence>
<dbReference type="EMBL" id="CAEZYU010000003">
    <property type="protein sequence ID" value="CAB4727905.1"/>
    <property type="molecule type" value="Genomic_DNA"/>
</dbReference>
<keyword evidence="2" id="KW-0210">Decarboxylase</keyword>
<gene>
    <name evidence="6" type="ORF">UFOPK2766_00117</name>
</gene>
<dbReference type="SUPFAM" id="SSF50621">
    <property type="entry name" value="Alanine racemase C-terminal domain-like"/>
    <property type="match status" value="1"/>
</dbReference>
<reference evidence="6" key="1">
    <citation type="submission" date="2020-05" db="EMBL/GenBank/DDBJ databases">
        <authorList>
            <person name="Chiriac C."/>
            <person name="Salcher M."/>
            <person name="Ghai R."/>
            <person name="Kavagutti S V."/>
        </authorList>
    </citation>
    <scope>NUCLEOTIDE SEQUENCE</scope>
</reference>
<name>A0A6J6RZN2_9ZZZZ</name>
<dbReference type="GO" id="GO:0008836">
    <property type="term" value="F:diaminopimelate decarboxylase activity"/>
    <property type="evidence" value="ECO:0007669"/>
    <property type="project" value="InterPro"/>
</dbReference>
<dbReference type="AlphaFoldDB" id="A0A6J6RZN2"/>
<proteinExistence type="inferred from homology"/>
<evidence type="ECO:0000259" key="5">
    <source>
        <dbReference type="Pfam" id="PF02784"/>
    </source>
</evidence>
<dbReference type="Pfam" id="PF02784">
    <property type="entry name" value="Orn_Arg_deC_N"/>
    <property type="match status" value="1"/>
</dbReference>
<evidence type="ECO:0000313" key="6">
    <source>
        <dbReference type="EMBL" id="CAB4727905.1"/>
    </source>
</evidence>
<evidence type="ECO:0000256" key="4">
    <source>
        <dbReference type="ARBA" id="ARBA00023239"/>
    </source>
</evidence>
<dbReference type="SUPFAM" id="SSF51419">
    <property type="entry name" value="PLP-binding barrel"/>
    <property type="match status" value="1"/>
</dbReference>
<dbReference type="PANTHER" id="PTHR43727">
    <property type="entry name" value="DIAMINOPIMELATE DECARBOXYLASE"/>
    <property type="match status" value="1"/>
</dbReference>
<evidence type="ECO:0000256" key="2">
    <source>
        <dbReference type="ARBA" id="ARBA00022793"/>
    </source>
</evidence>
<dbReference type="InterPro" id="IPR009006">
    <property type="entry name" value="Ala_racemase/Decarboxylase_C"/>
</dbReference>